<evidence type="ECO:0000313" key="11">
    <source>
        <dbReference type="Proteomes" id="UP000003704"/>
    </source>
</evidence>
<evidence type="ECO:0000256" key="6">
    <source>
        <dbReference type="HAMAP-Rule" id="MF_00922"/>
    </source>
</evidence>
<evidence type="ECO:0000256" key="5">
    <source>
        <dbReference type="ARBA" id="ARBA00023288"/>
    </source>
</evidence>
<evidence type="ECO:0000256" key="8">
    <source>
        <dbReference type="SAM" id="SignalP"/>
    </source>
</evidence>
<dbReference type="GO" id="GO:0043165">
    <property type="term" value="P:Gram-negative-bacterium-type cell outer membrane assembly"/>
    <property type="evidence" value="ECO:0007669"/>
    <property type="project" value="UniProtKB-UniRule"/>
</dbReference>
<dbReference type="PROSITE" id="PS51257">
    <property type="entry name" value="PROKAR_LIPOPROTEIN"/>
    <property type="match status" value="1"/>
</dbReference>
<gene>
    <name evidence="6" type="primary">bamD</name>
    <name evidence="10" type="ORF">WQQ_24320</name>
</gene>
<proteinExistence type="inferred from homology"/>
<keyword evidence="11" id="KW-1185">Reference proteome</keyword>
<keyword evidence="4 6" id="KW-0998">Cell outer membrane</keyword>
<keyword evidence="5 6" id="KW-0449">Lipoprotein</keyword>
<organism evidence="10 11">
    <name type="scientific">Hydrocarboniphaga effusa AP103</name>
    <dbReference type="NCBI Taxonomy" id="1172194"/>
    <lineage>
        <taxon>Bacteria</taxon>
        <taxon>Pseudomonadati</taxon>
        <taxon>Pseudomonadota</taxon>
        <taxon>Gammaproteobacteria</taxon>
        <taxon>Nevskiales</taxon>
        <taxon>Nevskiaceae</taxon>
        <taxon>Hydrocarboniphaga</taxon>
    </lineage>
</organism>
<evidence type="ECO:0000256" key="4">
    <source>
        <dbReference type="ARBA" id="ARBA00023237"/>
    </source>
</evidence>
<dbReference type="InterPro" id="IPR017689">
    <property type="entry name" value="BamD"/>
</dbReference>
<protein>
    <recommendedName>
        <fullName evidence="6">Outer membrane protein assembly factor BamD</fullName>
    </recommendedName>
</protein>
<evidence type="ECO:0000256" key="1">
    <source>
        <dbReference type="ARBA" id="ARBA00022729"/>
    </source>
</evidence>
<keyword evidence="3 6" id="KW-0564">Palmitate</keyword>
<feature type="domain" description="Outer membrane lipoprotein BamD-like" evidence="9">
    <location>
        <begin position="46"/>
        <end position="251"/>
    </location>
</feature>
<dbReference type="InterPro" id="IPR039565">
    <property type="entry name" value="BamD-like"/>
</dbReference>
<reference evidence="10 11" key="1">
    <citation type="journal article" date="2012" name="J. Bacteriol.">
        <title>Genome Sequence of n-Alkane-Degrading Hydrocarboniphaga effusa Strain AP103T (ATCC BAA-332T).</title>
        <authorList>
            <person name="Chang H.K."/>
            <person name="Zylstra G.J."/>
            <person name="Chae J.C."/>
        </authorList>
    </citation>
    <scope>NUCLEOTIDE SEQUENCE [LARGE SCALE GENOMIC DNA]</scope>
    <source>
        <strain evidence="10 11">AP103</strain>
    </source>
</reference>
<dbReference type="InterPro" id="IPR011990">
    <property type="entry name" value="TPR-like_helical_dom_sf"/>
</dbReference>
<dbReference type="GO" id="GO:0051205">
    <property type="term" value="P:protein insertion into membrane"/>
    <property type="evidence" value="ECO:0007669"/>
    <property type="project" value="UniProtKB-UniRule"/>
</dbReference>
<dbReference type="PANTHER" id="PTHR37423">
    <property type="entry name" value="SOLUBLE LYTIC MUREIN TRANSGLYCOSYLASE-RELATED"/>
    <property type="match status" value="1"/>
</dbReference>
<dbReference type="Proteomes" id="UP000003704">
    <property type="component" value="Unassembled WGS sequence"/>
</dbReference>
<comment type="subcellular location">
    <subcellularLocation>
        <location evidence="6">Cell outer membrane</location>
        <topology evidence="6">Lipid-anchor</topology>
    </subcellularLocation>
</comment>
<dbReference type="NCBIfam" id="TIGR03302">
    <property type="entry name" value="OM_YfiO"/>
    <property type="match status" value="1"/>
</dbReference>
<name>I8T4H7_9GAMM</name>
<evidence type="ECO:0000256" key="2">
    <source>
        <dbReference type="ARBA" id="ARBA00023136"/>
    </source>
</evidence>
<dbReference type="CDD" id="cd15830">
    <property type="entry name" value="BamD"/>
    <property type="match status" value="1"/>
</dbReference>
<evidence type="ECO:0000256" key="3">
    <source>
        <dbReference type="ARBA" id="ARBA00023139"/>
    </source>
</evidence>
<dbReference type="STRING" id="1172194.WQQ_24320"/>
<comment type="function">
    <text evidence="6">Part of the outer membrane protein assembly complex, which is involved in assembly and insertion of beta-barrel proteins into the outer membrane.</text>
</comment>
<sequence>MKNYQRSLAAALVVALALGVTACSNEKKKGPAFDTSEKSEAQLKAEAAALYRLARKDLDSSQWQSAIAYYEDLSKRYPFTEIATQGEIERIYALYRNSDSDRALSAADKFMREHPRNGHIDYVLYLKGLTEFYRDPSFSSMLGVQSYLGDVSADSRAFDNFSMLIQRFPDSRYRSDARERMVYLRNKIALHEVGVVRFYVKRGAYIAAAKRAEQVIAQYPGAPATFEALELMESAYRRAGLNEQADDAARLLAGQPNPGAAVLDLGGTEKAPWWKRLLGGSDNADVPDSTAVPPPEGTTPAAADPAAPQP</sequence>
<dbReference type="PANTHER" id="PTHR37423:SF1">
    <property type="entry name" value="OUTER MEMBRANE PROTEIN ASSEMBLY FACTOR BAMD"/>
    <property type="match status" value="1"/>
</dbReference>
<dbReference type="HAMAP" id="MF_00922">
    <property type="entry name" value="OM_assembly_BamD"/>
    <property type="match status" value="1"/>
</dbReference>
<evidence type="ECO:0000313" key="10">
    <source>
        <dbReference type="EMBL" id="EIT68850.1"/>
    </source>
</evidence>
<dbReference type="GO" id="GO:1990063">
    <property type="term" value="C:Bam protein complex"/>
    <property type="evidence" value="ECO:0007669"/>
    <property type="project" value="TreeGrafter"/>
</dbReference>
<dbReference type="EMBL" id="AKGD01000002">
    <property type="protein sequence ID" value="EIT68850.1"/>
    <property type="molecule type" value="Genomic_DNA"/>
</dbReference>
<comment type="caution">
    <text evidence="10">The sequence shown here is derived from an EMBL/GenBank/DDBJ whole genome shotgun (WGS) entry which is preliminary data.</text>
</comment>
<feature type="region of interest" description="Disordered" evidence="7">
    <location>
        <begin position="278"/>
        <end position="310"/>
    </location>
</feature>
<dbReference type="SUPFAM" id="SSF48452">
    <property type="entry name" value="TPR-like"/>
    <property type="match status" value="1"/>
</dbReference>
<keyword evidence="2 6" id="KW-0472">Membrane</keyword>
<dbReference type="OrthoDB" id="9779191at2"/>
<comment type="subunit">
    <text evidence="6">Part of the Bam complex.</text>
</comment>
<evidence type="ECO:0000259" key="9">
    <source>
        <dbReference type="Pfam" id="PF13525"/>
    </source>
</evidence>
<evidence type="ECO:0000256" key="7">
    <source>
        <dbReference type="SAM" id="MobiDB-lite"/>
    </source>
</evidence>
<comment type="similarity">
    <text evidence="6">Belongs to the BamD family.</text>
</comment>
<dbReference type="Pfam" id="PF13525">
    <property type="entry name" value="YfiO"/>
    <property type="match status" value="1"/>
</dbReference>
<feature type="compositionally biased region" description="Low complexity" evidence="7">
    <location>
        <begin position="298"/>
        <end position="310"/>
    </location>
</feature>
<accession>I8T4H7</accession>
<keyword evidence="1 6" id="KW-0732">Signal</keyword>
<dbReference type="RefSeq" id="WP_007185375.1">
    <property type="nucleotide sequence ID" value="NZ_AKGD01000002.1"/>
</dbReference>
<dbReference type="AlphaFoldDB" id="I8T4H7"/>
<feature type="signal peptide" evidence="8">
    <location>
        <begin position="1"/>
        <end position="22"/>
    </location>
</feature>
<dbReference type="Gene3D" id="1.25.40.10">
    <property type="entry name" value="Tetratricopeptide repeat domain"/>
    <property type="match status" value="1"/>
</dbReference>
<feature type="chain" id="PRO_5009014941" description="Outer membrane protein assembly factor BamD" evidence="8">
    <location>
        <begin position="23"/>
        <end position="310"/>
    </location>
</feature>